<sequence length="87" mass="9838">MRGVEIMAFKLIILDPKLVTYLSKGSDLLIVRLVLVFGRNYLNKLFFLLVIIFPNTSIKAIDGNHPQSVCRVTYIKVAKNCALQKSL</sequence>
<gene>
    <name evidence="1" type="ORF">LEMA_uP118520.1</name>
</gene>
<dbReference type="EMBL" id="FP929125">
    <property type="protein sequence ID" value="CBX94849.1"/>
    <property type="molecule type" value="Genomic_DNA"/>
</dbReference>
<proteinExistence type="predicted"/>
<dbReference type="Proteomes" id="UP000002668">
    <property type="component" value="Genome"/>
</dbReference>
<dbReference type="InParanoid" id="E4ZTJ3"/>
<dbReference type="VEuPathDB" id="FungiDB:LEMA_uP118520.1"/>
<keyword evidence="2" id="KW-1185">Reference proteome</keyword>
<dbReference type="AlphaFoldDB" id="E4ZTJ3"/>
<dbReference type="HOGENOM" id="CLU_2483768_0_0_1"/>
<name>E4ZTJ3_LEPMJ</name>
<protein>
    <submittedName>
        <fullName evidence="1">Predicted protein</fullName>
    </submittedName>
</protein>
<dbReference type="GeneID" id="13291324"/>
<reference evidence="2" key="1">
    <citation type="journal article" date="2011" name="Nat. Commun.">
        <title>Effector diversification within compartments of the Leptosphaeria maculans genome affected by Repeat-Induced Point mutations.</title>
        <authorList>
            <person name="Rouxel T."/>
            <person name="Grandaubert J."/>
            <person name="Hane J.K."/>
            <person name="Hoede C."/>
            <person name="van de Wouw A.P."/>
            <person name="Couloux A."/>
            <person name="Dominguez V."/>
            <person name="Anthouard V."/>
            <person name="Bally P."/>
            <person name="Bourras S."/>
            <person name="Cozijnsen A.J."/>
            <person name="Ciuffetti L.M."/>
            <person name="Degrave A."/>
            <person name="Dilmaghani A."/>
            <person name="Duret L."/>
            <person name="Fudal I."/>
            <person name="Goodwin S.B."/>
            <person name="Gout L."/>
            <person name="Glaser N."/>
            <person name="Linglin J."/>
            <person name="Kema G.H.J."/>
            <person name="Lapalu N."/>
            <person name="Lawrence C.B."/>
            <person name="May K."/>
            <person name="Meyer M."/>
            <person name="Ollivier B."/>
            <person name="Poulain J."/>
            <person name="Schoch C.L."/>
            <person name="Simon A."/>
            <person name="Spatafora J.W."/>
            <person name="Stachowiak A."/>
            <person name="Turgeon B.G."/>
            <person name="Tyler B.M."/>
            <person name="Vincent D."/>
            <person name="Weissenbach J."/>
            <person name="Amselem J."/>
            <person name="Quesneville H."/>
            <person name="Oliver R.P."/>
            <person name="Wincker P."/>
            <person name="Balesdent M.-H."/>
            <person name="Howlett B.J."/>
        </authorList>
    </citation>
    <scope>NUCLEOTIDE SEQUENCE [LARGE SCALE GENOMIC DNA]</scope>
    <source>
        <strain evidence="2">JN3 / isolate v23.1.3 / race Av1-4-5-6-7-8</strain>
    </source>
</reference>
<organism evidence="2">
    <name type="scientific">Leptosphaeria maculans (strain JN3 / isolate v23.1.3 / race Av1-4-5-6-7-8)</name>
    <name type="common">Blackleg fungus</name>
    <name type="synonym">Phoma lingam</name>
    <dbReference type="NCBI Taxonomy" id="985895"/>
    <lineage>
        <taxon>Eukaryota</taxon>
        <taxon>Fungi</taxon>
        <taxon>Dikarya</taxon>
        <taxon>Ascomycota</taxon>
        <taxon>Pezizomycotina</taxon>
        <taxon>Dothideomycetes</taxon>
        <taxon>Pleosporomycetidae</taxon>
        <taxon>Pleosporales</taxon>
        <taxon>Pleosporineae</taxon>
        <taxon>Leptosphaeriaceae</taxon>
        <taxon>Plenodomus</taxon>
        <taxon>Plenodomus lingam/Leptosphaeria maculans species complex</taxon>
    </lineage>
</organism>
<evidence type="ECO:0000313" key="2">
    <source>
        <dbReference type="Proteomes" id="UP000002668"/>
    </source>
</evidence>
<accession>E4ZTJ3</accession>
<evidence type="ECO:0000313" key="1">
    <source>
        <dbReference type="EMBL" id="CBX94849.1"/>
    </source>
</evidence>